<gene>
    <name evidence="1" type="ORF">NCTC7295_01698</name>
</gene>
<organism evidence="1 2">
    <name type="scientific">Salmonella enterica subsp. arizonae</name>
    <dbReference type="NCBI Taxonomy" id="59203"/>
    <lineage>
        <taxon>Bacteria</taxon>
        <taxon>Pseudomonadati</taxon>
        <taxon>Pseudomonadota</taxon>
        <taxon>Gammaproteobacteria</taxon>
        <taxon>Enterobacterales</taxon>
        <taxon>Enterobacteriaceae</taxon>
        <taxon>Salmonella</taxon>
    </lineage>
</organism>
<accession>A0A379S285</accession>
<reference evidence="1 2" key="1">
    <citation type="submission" date="2018-06" db="EMBL/GenBank/DDBJ databases">
        <authorList>
            <consortium name="Pathogen Informatics"/>
            <person name="Doyle S."/>
        </authorList>
    </citation>
    <scope>NUCLEOTIDE SEQUENCE [LARGE SCALE GENOMIC DNA]</scope>
    <source>
        <strain evidence="1 2">NCTC7295</strain>
    </source>
</reference>
<dbReference type="AlphaFoldDB" id="A0A379S285"/>
<evidence type="ECO:0000313" key="1">
    <source>
        <dbReference type="EMBL" id="SUG14085.1"/>
    </source>
</evidence>
<dbReference type="Proteomes" id="UP000254124">
    <property type="component" value="Unassembled WGS sequence"/>
</dbReference>
<sequence length="195" mass="22287">MPDGDANASYPAYNDISPVGRMRRSRRHPAFAGTVMLLLLLRSLDRRQGDGVDDIVNQRATGQVVHRLAHTLQHRPDGDQVGRTLYRFVGGVTGVQIREDEHGSATSNRRVRRFGFRYVSHDRGVVLQRTVDHQVRTFFLRQTRRFAYFLYIAARARGAGGVGKHRYTRFDTEGNGGIRRLNRDFCQLFCGRVWG</sequence>
<proteinExistence type="predicted"/>
<protein>
    <submittedName>
        <fullName evidence="1">Uncharacterized protein</fullName>
    </submittedName>
</protein>
<name>A0A379S285_SALER</name>
<dbReference type="EMBL" id="UGWZ01000001">
    <property type="protein sequence ID" value="SUG14085.1"/>
    <property type="molecule type" value="Genomic_DNA"/>
</dbReference>
<evidence type="ECO:0000313" key="2">
    <source>
        <dbReference type="Proteomes" id="UP000254124"/>
    </source>
</evidence>